<keyword evidence="9" id="KW-0407">Ion channel</keyword>
<evidence type="ECO:0000256" key="2">
    <source>
        <dbReference type="ARBA" id="ARBA00022448"/>
    </source>
</evidence>
<feature type="region of interest" description="Disordered" evidence="11">
    <location>
        <begin position="589"/>
        <end position="646"/>
    </location>
</feature>
<feature type="transmembrane region" description="Helical" evidence="12">
    <location>
        <begin position="173"/>
        <end position="198"/>
    </location>
</feature>
<evidence type="ECO:0000313" key="14">
    <source>
        <dbReference type="EMBL" id="UTI63043.1"/>
    </source>
</evidence>
<evidence type="ECO:0000256" key="7">
    <source>
        <dbReference type="ARBA" id="ARBA00023173"/>
    </source>
</evidence>
<feature type="transmembrane region" description="Helical" evidence="12">
    <location>
        <begin position="210"/>
        <end position="228"/>
    </location>
</feature>
<dbReference type="SUPFAM" id="SSF54631">
    <property type="entry name" value="CBS-domain pair"/>
    <property type="match status" value="1"/>
</dbReference>
<feature type="transmembrane region" description="Helical" evidence="12">
    <location>
        <begin position="26"/>
        <end position="44"/>
    </location>
</feature>
<keyword evidence="10" id="KW-0129">CBS domain</keyword>
<feature type="domain" description="CBS" evidence="13">
    <location>
        <begin position="530"/>
        <end position="589"/>
    </location>
</feature>
<feature type="transmembrane region" description="Helical" evidence="12">
    <location>
        <begin position="248"/>
        <end position="269"/>
    </location>
</feature>
<name>A0ABY5DPB3_9ACTN</name>
<dbReference type="PROSITE" id="PS51371">
    <property type="entry name" value="CBS"/>
    <property type="match status" value="1"/>
</dbReference>
<evidence type="ECO:0000256" key="11">
    <source>
        <dbReference type="SAM" id="MobiDB-lite"/>
    </source>
</evidence>
<evidence type="ECO:0000256" key="1">
    <source>
        <dbReference type="ARBA" id="ARBA00004141"/>
    </source>
</evidence>
<dbReference type="InterPro" id="IPR046342">
    <property type="entry name" value="CBS_dom_sf"/>
</dbReference>
<feature type="transmembrane region" description="Helical" evidence="12">
    <location>
        <begin position="74"/>
        <end position="94"/>
    </location>
</feature>
<evidence type="ECO:0000256" key="10">
    <source>
        <dbReference type="PROSITE-ProRule" id="PRU00703"/>
    </source>
</evidence>
<keyword evidence="6 12" id="KW-0472">Membrane</keyword>
<dbReference type="PRINTS" id="PR00762">
    <property type="entry name" value="CLCHANNEL"/>
</dbReference>
<dbReference type="Gene3D" id="3.10.580.10">
    <property type="entry name" value="CBS-domain"/>
    <property type="match status" value="1"/>
</dbReference>
<keyword evidence="2" id="KW-0813">Transport</keyword>
<dbReference type="InterPro" id="IPR001807">
    <property type="entry name" value="ClC"/>
</dbReference>
<dbReference type="InterPro" id="IPR050368">
    <property type="entry name" value="ClC-type_chloride_channel"/>
</dbReference>
<sequence length="646" mass="66095">MLDASLSLPTPRARLSAWARTSDRPLIAMALLIGLGGGVGAVLFRELIIGITRLVTGREDYAGLGRVASTHAHWLGPWFLLLAPVLGGLFYGPLLARFAPEARGHGVPEVMLAVARQGGRIRPRVAVVKAFASAACIGTGGSVGREGPIVQIGSALGSALGQLADLPERHLRTLVACGAAAGISATFNTPIAGVFFAMEVILRRVDASSFGLPVVSSVAAAAVGRAAFGDKPFLTLPAVHVASVADYALFAGLGVLATLAGLGFVRILYGTEDLAERLWRGPAWARPVAGGLLLGLLLLALPEMYGVGYPVLSRVVEGHDALALVLLLMVAKAVATSTTIAIGGSGGVFAPSLFIGAMLGSAYGRTAHALLGGGLIAASSAYGVVGMGAVFAACARAPMTAVLILFELTGDPGVILPAMLAIATTVALADAITKDTIYTLKLRRRGIDIDAPAGERLLAGLRVPAPAPGGPAPVRWDRALTDLAGRFADTGTSTLAVMGPDRQFEGIVTLTDVEQHLDADDVAHLTAGTVLRPAPTVHQGDALHELLDALAQTGVESLPIFDRSTAGAPTGWLGSADVLALIRGPDRTLPTPVATGASAAREAQQPPGPGERFLLPGSGEVAQGGGDGGTADADEVPERLVRERQR</sequence>
<accession>A0ABY5DPB3</accession>
<feature type="compositionally biased region" description="Basic and acidic residues" evidence="11">
    <location>
        <begin position="636"/>
        <end position="646"/>
    </location>
</feature>
<evidence type="ECO:0000256" key="3">
    <source>
        <dbReference type="ARBA" id="ARBA00022692"/>
    </source>
</evidence>
<dbReference type="InterPro" id="IPR000644">
    <property type="entry name" value="CBS_dom"/>
</dbReference>
<dbReference type="PANTHER" id="PTHR43427:SF6">
    <property type="entry name" value="CHLORIDE CHANNEL PROTEIN CLC-E"/>
    <property type="match status" value="1"/>
</dbReference>
<keyword evidence="8" id="KW-0868">Chloride</keyword>
<organism evidence="14 15">
    <name type="scientific">Paraconexibacter antarcticus</name>
    <dbReference type="NCBI Taxonomy" id="2949664"/>
    <lineage>
        <taxon>Bacteria</taxon>
        <taxon>Bacillati</taxon>
        <taxon>Actinomycetota</taxon>
        <taxon>Thermoleophilia</taxon>
        <taxon>Solirubrobacterales</taxon>
        <taxon>Paraconexibacteraceae</taxon>
        <taxon>Paraconexibacter</taxon>
    </lineage>
</organism>
<dbReference type="InterPro" id="IPR014743">
    <property type="entry name" value="Cl-channel_core"/>
</dbReference>
<evidence type="ECO:0000256" key="5">
    <source>
        <dbReference type="ARBA" id="ARBA00023065"/>
    </source>
</evidence>
<proteinExistence type="predicted"/>
<dbReference type="PANTHER" id="PTHR43427">
    <property type="entry name" value="CHLORIDE CHANNEL PROTEIN CLC-E"/>
    <property type="match status" value="1"/>
</dbReference>
<dbReference type="CDD" id="cd00400">
    <property type="entry name" value="Voltage_gated_ClC"/>
    <property type="match status" value="1"/>
</dbReference>
<feature type="transmembrane region" description="Helical" evidence="12">
    <location>
        <begin position="281"/>
        <end position="301"/>
    </location>
</feature>
<keyword evidence="15" id="KW-1185">Reference proteome</keyword>
<keyword evidence="5" id="KW-0406">Ion transport</keyword>
<evidence type="ECO:0000256" key="6">
    <source>
        <dbReference type="ARBA" id="ARBA00023136"/>
    </source>
</evidence>
<keyword evidence="4 12" id="KW-1133">Transmembrane helix</keyword>
<gene>
    <name evidence="14" type="ORF">NBH00_16960</name>
</gene>
<evidence type="ECO:0000256" key="9">
    <source>
        <dbReference type="ARBA" id="ARBA00023303"/>
    </source>
</evidence>
<dbReference type="CDD" id="cd02205">
    <property type="entry name" value="CBS_pair_SF"/>
    <property type="match status" value="1"/>
</dbReference>
<comment type="subcellular location">
    <subcellularLocation>
        <location evidence="1">Membrane</location>
        <topology evidence="1">Multi-pass membrane protein</topology>
    </subcellularLocation>
</comment>
<evidence type="ECO:0000313" key="15">
    <source>
        <dbReference type="Proteomes" id="UP001056035"/>
    </source>
</evidence>
<dbReference type="SUPFAM" id="SSF81340">
    <property type="entry name" value="Clc chloride channel"/>
    <property type="match status" value="1"/>
</dbReference>
<keyword evidence="7" id="KW-0869">Chloride channel</keyword>
<feature type="transmembrane region" description="Helical" evidence="12">
    <location>
        <begin position="321"/>
        <end position="349"/>
    </location>
</feature>
<evidence type="ECO:0000256" key="8">
    <source>
        <dbReference type="ARBA" id="ARBA00023214"/>
    </source>
</evidence>
<keyword evidence="3 12" id="KW-0812">Transmembrane</keyword>
<evidence type="ECO:0000259" key="13">
    <source>
        <dbReference type="PROSITE" id="PS51371"/>
    </source>
</evidence>
<dbReference type="EMBL" id="CP098502">
    <property type="protein sequence ID" value="UTI63043.1"/>
    <property type="molecule type" value="Genomic_DNA"/>
</dbReference>
<feature type="transmembrane region" description="Helical" evidence="12">
    <location>
        <begin position="370"/>
        <end position="393"/>
    </location>
</feature>
<dbReference type="Pfam" id="PF00654">
    <property type="entry name" value="Voltage_CLC"/>
    <property type="match status" value="1"/>
</dbReference>
<dbReference type="Gene3D" id="1.10.3080.10">
    <property type="entry name" value="Clc chloride channel"/>
    <property type="match status" value="1"/>
</dbReference>
<evidence type="ECO:0000256" key="4">
    <source>
        <dbReference type="ARBA" id="ARBA00022989"/>
    </source>
</evidence>
<reference evidence="14 15" key="1">
    <citation type="submission" date="2022-06" db="EMBL/GenBank/DDBJ databases">
        <title>Paraconexibacter antarcticus.</title>
        <authorList>
            <person name="Kim C.S."/>
        </authorList>
    </citation>
    <scope>NUCLEOTIDE SEQUENCE [LARGE SCALE GENOMIC DNA]</scope>
    <source>
        <strain evidence="14 15">02-257</strain>
    </source>
</reference>
<protein>
    <submittedName>
        <fullName evidence="14">Chloride channel protein</fullName>
    </submittedName>
</protein>
<evidence type="ECO:0000256" key="12">
    <source>
        <dbReference type="SAM" id="Phobius"/>
    </source>
</evidence>
<dbReference type="Proteomes" id="UP001056035">
    <property type="component" value="Chromosome"/>
</dbReference>